<accession>A0AAW5WYB6</accession>
<reference evidence="2" key="1">
    <citation type="submission" date="2022-01" db="EMBL/GenBank/DDBJ databases">
        <title>STING isolate genome collection.</title>
        <authorList>
            <person name="France M."/>
            <person name="Rutt L."/>
            <person name="Humphrys M."/>
            <person name="Ravel J."/>
        </authorList>
    </citation>
    <scope>NUCLEOTIDE SEQUENCE</scope>
    <source>
        <strain evidence="2">C0081E5</strain>
    </source>
</reference>
<evidence type="ECO:0000313" key="2">
    <source>
        <dbReference type="EMBL" id="MCZ9678692.1"/>
    </source>
</evidence>
<sequence length="367" mass="42616">MKKEITLIDKYIAGKVAYSLWRSRDALFVFEKNKLYEKLESLSKEPALNIGTKWFETGLTKIKYGELVDNDCRLSIFFDDKKIKVLFKGNIPGVNTTVTFDVMVKEMNKKIYKKVADLLEDKYGHNKLEILSIDPCEDYPNGPYYQVITKSLEDGKQYMNIVFLGKKDHRRKDLKNESLKYLTCQIGRQLALNKIEKNYPNIVNAVEKEHKFNYFNPDKGYSYSFTFTVMSYDYLVDTLTITVVVTEDDLENPPDYSRDLNYKAAMQQLNLSEIGIIRKRYYEFMKNAISKLFYAQALMLIGVFTALIALSAQGSDRISLLGFATILLVVSGSWALIEQILSFKKENTFISRLEELKWRVENDKVQM</sequence>
<dbReference type="AlphaFoldDB" id="A0AAW5WYB6"/>
<name>A0AAW5WYB6_9LACO</name>
<feature type="transmembrane region" description="Helical" evidence="1">
    <location>
        <begin position="292"/>
        <end position="312"/>
    </location>
</feature>
<evidence type="ECO:0000256" key="1">
    <source>
        <dbReference type="SAM" id="Phobius"/>
    </source>
</evidence>
<dbReference type="Proteomes" id="UP001211566">
    <property type="component" value="Unassembled WGS sequence"/>
</dbReference>
<keyword evidence="1" id="KW-0472">Membrane</keyword>
<protein>
    <submittedName>
        <fullName evidence="2">Uncharacterized protein</fullName>
    </submittedName>
</protein>
<comment type="caution">
    <text evidence="2">The sequence shown here is derived from an EMBL/GenBank/DDBJ whole genome shotgun (WGS) entry which is preliminary data.</text>
</comment>
<feature type="transmembrane region" description="Helical" evidence="1">
    <location>
        <begin position="318"/>
        <end position="337"/>
    </location>
</feature>
<dbReference type="RefSeq" id="WP_234977409.1">
    <property type="nucleotide sequence ID" value="NZ_JAKHEY010000009.1"/>
</dbReference>
<evidence type="ECO:0000313" key="3">
    <source>
        <dbReference type="Proteomes" id="UP001211566"/>
    </source>
</evidence>
<dbReference type="EMBL" id="JAKHEY010000009">
    <property type="protein sequence ID" value="MCZ9678692.1"/>
    <property type="molecule type" value="Genomic_DNA"/>
</dbReference>
<organism evidence="2 3">
    <name type="scientific">Lactobacillus mulieris</name>
    <dbReference type="NCBI Taxonomy" id="2508708"/>
    <lineage>
        <taxon>Bacteria</taxon>
        <taxon>Bacillati</taxon>
        <taxon>Bacillota</taxon>
        <taxon>Bacilli</taxon>
        <taxon>Lactobacillales</taxon>
        <taxon>Lactobacillaceae</taxon>
        <taxon>Lactobacillus</taxon>
    </lineage>
</organism>
<keyword evidence="1" id="KW-1133">Transmembrane helix</keyword>
<keyword evidence="1" id="KW-0812">Transmembrane</keyword>
<gene>
    <name evidence="2" type="ORF">L2Z99_06275</name>
</gene>
<proteinExistence type="predicted"/>